<dbReference type="Proteomes" id="UP000623467">
    <property type="component" value="Unassembled WGS sequence"/>
</dbReference>
<accession>A0A8H6XAH0</accession>
<dbReference type="AlphaFoldDB" id="A0A8H6XAH0"/>
<reference evidence="2" key="1">
    <citation type="submission" date="2020-05" db="EMBL/GenBank/DDBJ databases">
        <title>Mycena genomes resolve the evolution of fungal bioluminescence.</title>
        <authorList>
            <person name="Tsai I.J."/>
        </authorList>
    </citation>
    <scope>NUCLEOTIDE SEQUENCE</scope>
    <source>
        <strain evidence="2">160909Yilan</strain>
    </source>
</reference>
<organism evidence="2 3">
    <name type="scientific">Mycena sanguinolenta</name>
    <dbReference type="NCBI Taxonomy" id="230812"/>
    <lineage>
        <taxon>Eukaryota</taxon>
        <taxon>Fungi</taxon>
        <taxon>Dikarya</taxon>
        <taxon>Basidiomycota</taxon>
        <taxon>Agaricomycotina</taxon>
        <taxon>Agaricomycetes</taxon>
        <taxon>Agaricomycetidae</taxon>
        <taxon>Agaricales</taxon>
        <taxon>Marasmiineae</taxon>
        <taxon>Mycenaceae</taxon>
        <taxon>Mycena</taxon>
    </lineage>
</organism>
<feature type="compositionally biased region" description="Low complexity" evidence="1">
    <location>
        <begin position="417"/>
        <end position="431"/>
    </location>
</feature>
<evidence type="ECO:0000313" key="2">
    <source>
        <dbReference type="EMBL" id="KAF7337653.1"/>
    </source>
</evidence>
<dbReference type="EMBL" id="JACAZH010000033">
    <property type="protein sequence ID" value="KAF7337653.1"/>
    <property type="molecule type" value="Genomic_DNA"/>
</dbReference>
<keyword evidence="3" id="KW-1185">Reference proteome</keyword>
<feature type="region of interest" description="Disordered" evidence="1">
    <location>
        <begin position="243"/>
        <end position="300"/>
    </location>
</feature>
<feature type="compositionally biased region" description="Polar residues" evidence="1">
    <location>
        <begin position="285"/>
        <end position="295"/>
    </location>
</feature>
<feature type="compositionally biased region" description="Pro residues" evidence="1">
    <location>
        <begin position="1"/>
        <end position="12"/>
    </location>
</feature>
<feature type="compositionally biased region" description="Low complexity" evidence="1">
    <location>
        <begin position="450"/>
        <end position="462"/>
    </location>
</feature>
<proteinExistence type="predicted"/>
<feature type="region of interest" description="Disordered" evidence="1">
    <location>
        <begin position="340"/>
        <end position="550"/>
    </location>
</feature>
<gene>
    <name evidence="2" type="ORF">MSAN_02238600</name>
</gene>
<evidence type="ECO:0000313" key="3">
    <source>
        <dbReference type="Proteomes" id="UP000623467"/>
    </source>
</evidence>
<feature type="region of interest" description="Disordered" evidence="1">
    <location>
        <begin position="1"/>
        <end position="25"/>
    </location>
</feature>
<feature type="compositionally biased region" description="Polar residues" evidence="1">
    <location>
        <begin position="502"/>
        <end position="514"/>
    </location>
</feature>
<feature type="compositionally biased region" description="Basic residues" evidence="1">
    <location>
        <begin position="432"/>
        <end position="447"/>
    </location>
</feature>
<comment type="caution">
    <text evidence="2">The sequence shown here is derived from an EMBL/GenBank/DDBJ whole genome shotgun (WGS) entry which is preliminary data.</text>
</comment>
<feature type="region of interest" description="Disordered" evidence="1">
    <location>
        <begin position="158"/>
        <end position="180"/>
    </location>
</feature>
<protein>
    <submittedName>
        <fullName evidence="2">Uncharacterized protein</fullName>
    </submittedName>
</protein>
<sequence>MPYSDEPPPPSPAQSWAPPKNPLPPHRLARLANALGVSTPMPAIHTPTPILSASFNGSSPALDQYRRSPTPSTASTFGFSPATSKYLLHVIPPIHLPHDSFDSELTPPPSTASGYHTQFRRGTLVPVHATFQSQLGAIAKEYALPSTAGLILYLVSNSKKSPPSSEKAFGEEDELDEPGPRLSEDIWRHLWTRVVKTEMREMREEAVSLAPPLLGLSALANRSTPYLNNQQAHAFPLPLLTTNTGMQPLLTPSPTTPSSTSEPPARFHTKSAPPSSSSRSEAETPDTSQAASSRADSLDLPGLSSDAIIPILAKVEFDIDRRKAAWYEPWLRSRRLNHAKRKNSMTPSPIGEDDERRPPLPFRLGKKDRASLRDKRYLPLSESPQSMGSESEEVEDEQGTNKKRTNRKRKRRKTRARLTMLRTLRTPTTAARGRRRTTVRKTSRCRRMGAPSAPTRAPTSPACKAAPRVNAPHRRHRSSSLPARKAAPAPQAHRRWRFPTSHRPQTRTLSSSATPPDGVDRTRLAYLDGEPETDRDLLNVPRKSIYNPSKRRGDIYEDMDLGFDVESDEFDVDDPNDRRKSQIIMRAQLDEIEKNLAQFSPTHPPDGLGGHAELCEQLPDVVPAWVIV</sequence>
<feature type="compositionally biased region" description="Basic and acidic residues" evidence="1">
    <location>
        <begin position="365"/>
        <end position="377"/>
    </location>
</feature>
<feature type="compositionally biased region" description="Low complexity" evidence="1">
    <location>
        <begin position="248"/>
        <end position="264"/>
    </location>
</feature>
<dbReference type="OrthoDB" id="2526154at2759"/>
<feature type="compositionally biased region" description="Basic residues" evidence="1">
    <location>
        <begin position="401"/>
        <end position="416"/>
    </location>
</feature>
<evidence type="ECO:0000256" key="1">
    <source>
        <dbReference type="SAM" id="MobiDB-lite"/>
    </source>
</evidence>
<name>A0A8H6XAH0_9AGAR</name>